<comment type="similarity">
    <text evidence="2">Belongs to the TspO/BZRP family.</text>
</comment>
<proteinExistence type="inferred from homology"/>
<keyword evidence="4 6" id="KW-1133">Transmembrane helix</keyword>
<comment type="subcellular location">
    <subcellularLocation>
        <location evidence="1">Membrane</location>
        <topology evidence="1">Multi-pass membrane protein</topology>
    </subcellularLocation>
</comment>
<dbReference type="GO" id="GO:0016020">
    <property type="term" value="C:membrane"/>
    <property type="evidence" value="ECO:0007669"/>
    <property type="project" value="UniProtKB-SubCell"/>
</dbReference>
<evidence type="ECO:0000256" key="6">
    <source>
        <dbReference type="SAM" id="Phobius"/>
    </source>
</evidence>
<accession>A0A2H0URW9</accession>
<protein>
    <submittedName>
        <fullName evidence="7">TspO protein</fullName>
    </submittedName>
</protein>
<dbReference type="AlphaFoldDB" id="A0A2H0URW9"/>
<dbReference type="PIRSF" id="PIRSF005859">
    <property type="entry name" value="PBR"/>
    <property type="match status" value="1"/>
</dbReference>
<evidence type="ECO:0000256" key="3">
    <source>
        <dbReference type="ARBA" id="ARBA00022692"/>
    </source>
</evidence>
<feature type="transmembrane region" description="Helical" evidence="6">
    <location>
        <begin position="99"/>
        <end position="120"/>
    </location>
</feature>
<evidence type="ECO:0000313" key="7">
    <source>
        <dbReference type="EMBL" id="PIR89159.1"/>
    </source>
</evidence>
<dbReference type="Gene3D" id="1.20.1260.100">
    <property type="entry name" value="TspO/MBR protein"/>
    <property type="match status" value="1"/>
</dbReference>
<reference evidence="8" key="1">
    <citation type="submission" date="2017-09" db="EMBL/GenBank/DDBJ databases">
        <title>Depth-based differentiation of microbial function through sediment-hosted aquifers and enrichment of novel symbionts in the deep terrestrial subsurface.</title>
        <authorList>
            <person name="Probst A.J."/>
            <person name="Ladd B."/>
            <person name="Jarett J.K."/>
            <person name="Geller-Mcgrath D.E."/>
            <person name="Sieber C.M.K."/>
            <person name="Emerson J.B."/>
            <person name="Anantharaman K."/>
            <person name="Thomas B.C."/>
            <person name="Malmstrom R."/>
            <person name="Stieglmeier M."/>
            <person name="Klingl A."/>
            <person name="Woyke T."/>
            <person name="Ryan C.M."/>
            <person name="Banfield J.F."/>
        </authorList>
    </citation>
    <scope>NUCLEOTIDE SEQUENCE [LARGE SCALE GENOMIC DNA]</scope>
</reference>
<evidence type="ECO:0000256" key="5">
    <source>
        <dbReference type="ARBA" id="ARBA00023136"/>
    </source>
</evidence>
<feature type="transmembrane region" description="Helical" evidence="6">
    <location>
        <begin position="156"/>
        <end position="175"/>
    </location>
</feature>
<organism evidence="7 8">
    <name type="scientific">Candidatus Harrisonbacteria bacterium CG10_big_fil_rev_8_21_14_0_10_40_38</name>
    <dbReference type="NCBI Taxonomy" id="1974583"/>
    <lineage>
        <taxon>Bacteria</taxon>
        <taxon>Candidatus Harrisoniibacteriota</taxon>
    </lineage>
</organism>
<dbReference type="EMBL" id="PFAZ01000007">
    <property type="protein sequence ID" value="PIR89159.1"/>
    <property type="molecule type" value="Genomic_DNA"/>
</dbReference>
<dbReference type="InterPro" id="IPR004307">
    <property type="entry name" value="TspO_MBR"/>
</dbReference>
<feature type="transmembrane region" description="Helical" evidence="6">
    <location>
        <begin position="44"/>
        <end position="65"/>
    </location>
</feature>
<feature type="transmembrane region" description="Helical" evidence="6">
    <location>
        <begin position="7"/>
        <end position="32"/>
    </location>
</feature>
<dbReference type="FunFam" id="1.20.1260.100:FF:000001">
    <property type="entry name" value="translocator protein 2"/>
    <property type="match status" value="1"/>
</dbReference>
<dbReference type="GO" id="GO:0033013">
    <property type="term" value="P:tetrapyrrole metabolic process"/>
    <property type="evidence" value="ECO:0007669"/>
    <property type="project" value="UniProtKB-ARBA"/>
</dbReference>
<evidence type="ECO:0000256" key="4">
    <source>
        <dbReference type="ARBA" id="ARBA00022989"/>
    </source>
</evidence>
<dbReference type="Pfam" id="PF03073">
    <property type="entry name" value="TspO_MBR"/>
    <property type="match status" value="1"/>
</dbReference>
<keyword evidence="5 6" id="KW-0472">Membrane</keyword>
<evidence type="ECO:0000256" key="2">
    <source>
        <dbReference type="ARBA" id="ARBA00007524"/>
    </source>
</evidence>
<name>A0A2H0URW9_9BACT</name>
<evidence type="ECO:0000313" key="8">
    <source>
        <dbReference type="Proteomes" id="UP000231157"/>
    </source>
</evidence>
<feature type="transmembrane region" description="Helical" evidence="6">
    <location>
        <begin position="126"/>
        <end position="144"/>
    </location>
</feature>
<gene>
    <name evidence="7" type="ORF">COU07_02925</name>
</gene>
<dbReference type="Proteomes" id="UP000231157">
    <property type="component" value="Unassembled WGS sequence"/>
</dbReference>
<dbReference type="PANTHER" id="PTHR10057:SF0">
    <property type="entry name" value="TRANSLOCATOR PROTEIN"/>
    <property type="match status" value="1"/>
</dbReference>
<evidence type="ECO:0000256" key="1">
    <source>
        <dbReference type="ARBA" id="ARBA00004141"/>
    </source>
</evidence>
<keyword evidence="3 6" id="KW-0812">Transmembrane</keyword>
<dbReference type="PANTHER" id="PTHR10057">
    <property type="entry name" value="PERIPHERAL-TYPE BENZODIAZEPINE RECEPTOR"/>
    <property type="match status" value="1"/>
</dbReference>
<dbReference type="InterPro" id="IPR038330">
    <property type="entry name" value="TspO/MBR-related_sf"/>
</dbReference>
<sequence>MRFLKLVGFVLICEFAGVIGSVFTASSVTTWYTVLVKPSLNPPSWVFGPVWTTLFFLMGVSLFIVSEKKWKVSKRIFQSRKKAWNPVSERLWSGDLQKMNAVSVFLVQYILNIFWSYAFFGLESPVLGFFVIVALWISIVYVVVNFYRISRAASSLLIPYLLWVTFAAYLNYSIWMLN</sequence>
<dbReference type="CDD" id="cd15904">
    <property type="entry name" value="TSPO_MBR"/>
    <property type="match status" value="1"/>
</dbReference>
<comment type="caution">
    <text evidence="7">The sequence shown here is derived from an EMBL/GenBank/DDBJ whole genome shotgun (WGS) entry which is preliminary data.</text>
</comment>